<evidence type="ECO:0000313" key="2">
    <source>
        <dbReference type="Proteomes" id="UP000220959"/>
    </source>
</evidence>
<protein>
    <submittedName>
        <fullName evidence="1">Uncharacterized protein</fullName>
    </submittedName>
</protein>
<evidence type="ECO:0000313" key="1">
    <source>
        <dbReference type="EMBL" id="PDX61774.1"/>
    </source>
</evidence>
<keyword evidence="2" id="KW-1185">Reference proteome</keyword>
<organism evidence="1 2">
    <name type="scientific">Faecalibacterium langellae</name>
    <dbReference type="NCBI Taxonomy" id="3435293"/>
    <lineage>
        <taxon>Bacteria</taxon>
        <taxon>Bacillati</taxon>
        <taxon>Bacillota</taxon>
        <taxon>Clostridia</taxon>
        <taxon>Eubacteriales</taxon>
        <taxon>Oscillospiraceae</taxon>
        <taxon>Faecalibacterium</taxon>
    </lineage>
</organism>
<proteinExistence type="predicted"/>
<name>A0ACC9D156_9FIRM</name>
<gene>
    <name evidence="1" type="ORF">CGS49_03905</name>
</gene>
<reference evidence="1 2" key="1">
    <citation type="journal article" date="2017" name="Front. Microbiol.">
        <title>New Insights into the Diversity of the Genus Faecalibacterium.</title>
        <authorList>
            <person name="Benevides L."/>
            <person name="Burman S."/>
            <person name="Martin R."/>
            <person name="Robert V."/>
            <person name="Thomas M."/>
            <person name="Miquel S."/>
            <person name="Chain F."/>
            <person name="Sokol H."/>
            <person name="Bermudez-Humaran L.G."/>
            <person name="Morrison M."/>
            <person name="Langella P."/>
            <person name="Azevedo V.A."/>
            <person name="Chatel J.M."/>
            <person name="Soares S."/>
        </authorList>
    </citation>
    <scope>NUCLEOTIDE SEQUENCE [LARGE SCALE GENOMIC DNA]</scope>
    <source>
        <strain evidence="2">CNCM I-4541</strain>
    </source>
</reference>
<dbReference type="Proteomes" id="UP000220959">
    <property type="component" value="Unassembled WGS sequence"/>
</dbReference>
<accession>A0ACC9D156</accession>
<comment type="caution">
    <text evidence="1">The sequence shown here is derived from an EMBL/GenBank/DDBJ whole genome shotgun (WGS) entry which is preliminary data.</text>
</comment>
<dbReference type="EMBL" id="NMTR01000011">
    <property type="protein sequence ID" value="PDX61774.1"/>
    <property type="molecule type" value="Genomic_DNA"/>
</dbReference>
<sequence>MKHAKRFLAALLAGVLALAAFTGCSGLLNFATVQVNTEEAQALMKRVSPALQYDTQLEYAAERIAQWMTEEVTNLTTADGQLVRKVQLDPGTGNMNPGISVNEFISDSTNGSLYLSSNVKIALTMDNSGNPYYDPGRLYAPAAQDAVEALRSEAEGCSRMGAVFIEYSGGTYVVALFL</sequence>